<evidence type="ECO:0000313" key="8">
    <source>
        <dbReference type="Ensembl" id="ENSACIP00000029666.1"/>
    </source>
</evidence>
<dbReference type="Pfam" id="PF17779">
    <property type="entry name" value="WHD_NOD2"/>
    <property type="match status" value="1"/>
</dbReference>
<evidence type="ECO:0000256" key="5">
    <source>
        <dbReference type="ARBA" id="ARBA00022741"/>
    </source>
</evidence>
<feature type="domain" description="NACHT" evidence="7">
    <location>
        <begin position="102"/>
        <end position="242"/>
    </location>
</feature>
<keyword evidence="4" id="KW-0677">Repeat</keyword>
<proteinExistence type="predicted"/>
<keyword evidence="3" id="KW-0433">Leucine-rich repeat</keyword>
<reference evidence="8" key="2">
    <citation type="submission" date="2025-09" db="UniProtKB">
        <authorList>
            <consortium name="Ensembl"/>
        </authorList>
    </citation>
    <scope>IDENTIFICATION</scope>
</reference>
<dbReference type="STRING" id="61819.ENSACIP00000029666"/>
<protein>
    <recommendedName>
        <fullName evidence="7">NACHT domain-containing protein</fullName>
    </recommendedName>
</protein>
<dbReference type="SUPFAM" id="SSF52540">
    <property type="entry name" value="P-loop containing nucleoside triphosphate hydrolases"/>
    <property type="match status" value="1"/>
</dbReference>
<dbReference type="Ensembl" id="ENSACIT00000030445.1">
    <property type="protein sequence ID" value="ENSACIP00000029666.1"/>
    <property type="gene ID" value="ENSACIG00000022965.1"/>
</dbReference>
<dbReference type="Gene3D" id="3.40.50.300">
    <property type="entry name" value="P-loop containing nucleotide triphosphate hydrolases"/>
    <property type="match status" value="1"/>
</dbReference>
<comment type="subcellular location">
    <subcellularLocation>
        <location evidence="1">Cytoplasm</location>
    </subcellularLocation>
</comment>
<evidence type="ECO:0000256" key="6">
    <source>
        <dbReference type="ARBA" id="ARBA00022840"/>
    </source>
</evidence>
<dbReference type="Proteomes" id="UP000261340">
    <property type="component" value="Unplaced"/>
</dbReference>
<reference evidence="8" key="1">
    <citation type="submission" date="2025-08" db="UniProtKB">
        <authorList>
            <consortium name="Ensembl"/>
        </authorList>
    </citation>
    <scope>IDENTIFICATION</scope>
</reference>
<dbReference type="AlphaFoldDB" id="A0A3Q0TC47"/>
<sequence length="692" mass="78329">MGTSLFTDLRCAPAAQPPQSDTSYQVTLQSDLQNIFRCAKEAGLENQNEEPLCDISPELFITERCDIQSKSQQEARMSETASQRVVKLSNIFQQLSRKDTVKTVLTSGIAGTGKSSLVKRFLLEWAEKRTNQDFHLIFPFDCRQLDLWRGERFSLAELIHTCIPAFSASGIKEDTLNDVFTSLLLFVFDGLDQSLLQLDFTGKTETPVDVAAPTRIEVLLTNLIRGNLLPSAHLWITTRPAAANQIPPQYVGRVTEVRGFTDPQKEEYFRKRIQDEEQASRIISHINASQSLHIMCHIPVFCWITATVLEDVLKTRKGGELPKTLTEMYVHFLMVQINHTKQKYVPEKCVQFIKSLAKLAFQQLLRGNTVFTEEDLSSSGIDIKDASTYSGLFTLIFKQVCGQRKGQDQKKVFIFSHQCIHEFLAAVYVSISLLSYNRNVMHVSRVTMQSVLMCFSKSSTSSTALSVQRTAVKMALKSPNGHLDLFARFVLGLSLQTNQTLLQDLLTQTGSGSHTKQKAIRYIKKRIRKNPSPERCIFLFHCLNELNDRCLVEEIQRYLSSGSISTGELPPTQNTLLQRRLYCYSLHTDWQQGELWQQCRNYVFKVRLLRYRLSGCKLSWRSCEALSAVLSSQSSRVRELDMSNNDLQDSGVKLLCAGLESPCCRLEILRLVHPLFSSAYPFQDRGGAAGVP</sequence>
<keyword evidence="6" id="KW-0067">ATP-binding</keyword>
<dbReference type="InterPro" id="IPR051261">
    <property type="entry name" value="NLR"/>
</dbReference>
<evidence type="ECO:0000259" key="7">
    <source>
        <dbReference type="PROSITE" id="PS50837"/>
    </source>
</evidence>
<accession>A0A3Q0TC47</accession>
<dbReference type="GO" id="GO:0005524">
    <property type="term" value="F:ATP binding"/>
    <property type="evidence" value="ECO:0007669"/>
    <property type="project" value="UniProtKB-KW"/>
</dbReference>
<organism evidence="8 9">
    <name type="scientific">Amphilophus citrinellus</name>
    <name type="common">Midas cichlid</name>
    <name type="synonym">Cichlasoma citrinellum</name>
    <dbReference type="NCBI Taxonomy" id="61819"/>
    <lineage>
        <taxon>Eukaryota</taxon>
        <taxon>Metazoa</taxon>
        <taxon>Chordata</taxon>
        <taxon>Craniata</taxon>
        <taxon>Vertebrata</taxon>
        <taxon>Euteleostomi</taxon>
        <taxon>Actinopterygii</taxon>
        <taxon>Neopterygii</taxon>
        <taxon>Teleostei</taxon>
        <taxon>Neoteleostei</taxon>
        <taxon>Acanthomorphata</taxon>
        <taxon>Ovalentaria</taxon>
        <taxon>Cichlomorphae</taxon>
        <taxon>Cichliformes</taxon>
        <taxon>Cichlidae</taxon>
        <taxon>New World cichlids</taxon>
        <taxon>Cichlasomatinae</taxon>
        <taxon>Heroini</taxon>
        <taxon>Amphilophus</taxon>
    </lineage>
</organism>
<dbReference type="InterPro" id="IPR027417">
    <property type="entry name" value="P-loop_NTPase"/>
</dbReference>
<dbReference type="PANTHER" id="PTHR24106">
    <property type="entry name" value="NACHT, LRR AND CARD DOMAINS-CONTAINING"/>
    <property type="match status" value="1"/>
</dbReference>
<dbReference type="SUPFAM" id="SSF52047">
    <property type="entry name" value="RNI-like"/>
    <property type="match status" value="1"/>
</dbReference>
<dbReference type="PROSITE" id="PS50837">
    <property type="entry name" value="NACHT"/>
    <property type="match status" value="1"/>
</dbReference>
<evidence type="ECO:0000256" key="1">
    <source>
        <dbReference type="ARBA" id="ARBA00004496"/>
    </source>
</evidence>
<dbReference type="InterPro" id="IPR041075">
    <property type="entry name" value="NOD1/2_WH"/>
</dbReference>
<dbReference type="InterPro" id="IPR041267">
    <property type="entry name" value="NLRP_HD2"/>
</dbReference>
<dbReference type="GeneTree" id="ENSGT01150000286904"/>
<dbReference type="Gene3D" id="3.80.10.10">
    <property type="entry name" value="Ribonuclease Inhibitor"/>
    <property type="match status" value="1"/>
</dbReference>
<dbReference type="GO" id="GO:0005737">
    <property type="term" value="C:cytoplasm"/>
    <property type="evidence" value="ECO:0007669"/>
    <property type="project" value="UniProtKB-SubCell"/>
</dbReference>
<dbReference type="InterPro" id="IPR007111">
    <property type="entry name" value="NACHT_NTPase"/>
</dbReference>
<keyword evidence="9" id="KW-1185">Reference proteome</keyword>
<dbReference type="Pfam" id="PF05729">
    <property type="entry name" value="NACHT"/>
    <property type="match status" value="1"/>
</dbReference>
<keyword evidence="5" id="KW-0547">Nucleotide-binding</keyword>
<evidence type="ECO:0000256" key="3">
    <source>
        <dbReference type="ARBA" id="ARBA00022614"/>
    </source>
</evidence>
<evidence type="ECO:0000256" key="2">
    <source>
        <dbReference type="ARBA" id="ARBA00022490"/>
    </source>
</evidence>
<dbReference type="SMART" id="SM00368">
    <property type="entry name" value="LRR_RI"/>
    <property type="match status" value="2"/>
</dbReference>
<evidence type="ECO:0000256" key="4">
    <source>
        <dbReference type="ARBA" id="ARBA00022737"/>
    </source>
</evidence>
<evidence type="ECO:0000313" key="9">
    <source>
        <dbReference type="Proteomes" id="UP000261340"/>
    </source>
</evidence>
<dbReference type="InterPro" id="IPR032675">
    <property type="entry name" value="LRR_dom_sf"/>
</dbReference>
<dbReference type="Pfam" id="PF17776">
    <property type="entry name" value="NLRC4_HD2"/>
    <property type="match status" value="1"/>
</dbReference>
<name>A0A3Q0TC47_AMPCI</name>
<keyword evidence="2" id="KW-0963">Cytoplasm</keyword>